<evidence type="ECO:0000256" key="2">
    <source>
        <dbReference type="ARBA" id="ARBA00033214"/>
    </source>
</evidence>
<protein>
    <recommendedName>
        <fullName evidence="2">CSN12-like protein</fullName>
    </recommendedName>
</protein>
<dbReference type="GO" id="GO:0070390">
    <property type="term" value="C:transcription export complex 2"/>
    <property type="evidence" value="ECO:0007669"/>
    <property type="project" value="TreeGrafter"/>
</dbReference>
<dbReference type="RefSeq" id="XP_066918220.1">
    <property type="nucleotide sequence ID" value="XM_067062119.1"/>
</dbReference>
<dbReference type="PANTHER" id="PTHR12732">
    <property type="entry name" value="UNCHARACTERIZED PROTEASOME COMPONENT REGION PCI-CONTAINING"/>
    <property type="match status" value="1"/>
</dbReference>
<comment type="similarity">
    <text evidence="1">Belongs to the CSN12 family.</text>
</comment>
<evidence type="ECO:0000256" key="1">
    <source>
        <dbReference type="ARBA" id="ARBA00025771"/>
    </source>
</evidence>
<dbReference type="Pfam" id="PF01399">
    <property type="entry name" value="PCI"/>
    <property type="match status" value="1"/>
</dbReference>
<evidence type="ECO:0000259" key="3">
    <source>
        <dbReference type="PROSITE" id="PS50250"/>
    </source>
</evidence>
<dbReference type="GO" id="GO:0003723">
    <property type="term" value="F:RNA binding"/>
    <property type="evidence" value="ECO:0007669"/>
    <property type="project" value="InterPro"/>
</dbReference>
<name>A0A7M5X7Z8_9CNID</name>
<dbReference type="GO" id="GO:0016973">
    <property type="term" value="P:poly(A)+ mRNA export from nucleus"/>
    <property type="evidence" value="ECO:0007669"/>
    <property type="project" value="TreeGrafter"/>
</dbReference>
<dbReference type="SMART" id="SM00753">
    <property type="entry name" value="PAM"/>
    <property type="match status" value="1"/>
</dbReference>
<organism evidence="4 5">
    <name type="scientific">Clytia hemisphaerica</name>
    <dbReference type="NCBI Taxonomy" id="252671"/>
    <lineage>
        <taxon>Eukaryota</taxon>
        <taxon>Metazoa</taxon>
        <taxon>Cnidaria</taxon>
        <taxon>Hydrozoa</taxon>
        <taxon>Hydroidolina</taxon>
        <taxon>Leptothecata</taxon>
        <taxon>Obeliida</taxon>
        <taxon>Clytiidae</taxon>
        <taxon>Clytia</taxon>
    </lineage>
</organism>
<dbReference type="PANTHER" id="PTHR12732:SF0">
    <property type="entry name" value="PCI DOMAIN-CONTAINING PROTEIN 2"/>
    <property type="match status" value="1"/>
</dbReference>
<dbReference type="GO" id="GO:0006368">
    <property type="term" value="P:transcription elongation by RNA polymerase II"/>
    <property type="evidence" value="ECO:0007669"/>
    <property type="project" value="TreeGrafter"/>
</dbReference>
<dbReference type="EnsemblMetazoa" id="CLYHEMT019351.1">
    <property type="protein sequence ID" value="CLYHEMP019351.1"/>
    <property type="gene ID" value="CLYHEMG019351"/>
</dbReference>
<dbReference type="Gene3D" id="1.10.10.10">
    <property type="entry name" value="Winged helix-like DNA-binding domain superfamily/Winged helix DNA-binding domain"/>
    <property type="match status" value="1"/>
</dbReference>
<dbReference type="OrthoDB" id="10252687at2759"/>
<dbReference type="AlphaFoldDB" id="A0A7M5X7Z8"/>
<sequence length="397" mass="45949">MAHWSINTYLDEVSRAMENQDGELLADLVGHKHPHVASSKLQLPDAIHQTQRVFDAPFDEMMAAHLRAVWAVAENDYFEAYQAHVSVVQTFMKVFQAMKDENWALPALHSVCLNLRLFALNADSQRVSKNLGKEGEILEKSAEYLMNCFRVCVSDTRAAIENSKKWGMLGIVNQLFKIYFKINKMQLCKPLMRAIDSLPIKDQFPKSHLVTYRFFVGKKFMFDGNYKQADEYLSYAFEHCLKESKKNKRKTLIYLLPVKMLLGKMPSVKLLERFNLEPFIDIRDAVTSGNLLKLNESLENHQVFFIKTGTYLILEKLKILTYRNLFKKTSIILGTHQLPIEAFRTALHFMGETDMDTDEVHCILSNLIYEGHIKGYISLQHQKLIISKQNPFPDFKK</sequence>
<dbReference type="InterPro" id="IPR036388">
    <property type="entry name" value="WH-like_DNA-bd_sf"/>
</dbReference>
<feature type="domain" description="PCI" evidence="3">
    <location>
        <begin position="210"/>
        <end position="391"/>
    </location>
</feature>
<keyword evidence="5" id="KW-1185">Reference proteome</keyword>
<evidence type="ECO:0000313" key="4">
    <source>
        <dbReference type="EnsemblMetazoa" id="CLYHEMP019351.1"/>
    </source>
</evidence>
<dbReference type="GO" id="GO:0000973">
    <property type="term" value="P:post-transcriptional tethering of RNA polymerase II gene DNA at nuclear periphery"/>
    <property type="evidence" value="ECO:0007669"/>
    <property type="project" value="TreeGrafter"/>
</dbReference>
<dbReference type="FunFam" id="1.10.10.10:FF:000146">
    <property type="entry name" value="PCI domain-containing protein 2 homolog"/>
    <property type="match status" value="1"/>
</dbReference>
<dbReference type="GO" id="GO:0003690">
    <property type="term" value="F:double-stranded DNA binding"/>
    <property type="evidence" value="ECO:0007669"/>
    <property type="project" value="InterPro"/>
</dbReference>
<accession>A0A7M5X7Z8</accession>
<dbReference type="InterPro" id="IPR000717">
    <property type="entry name" value="PCI_dom"/>
</dbReference>
<dbReference type="InterPro" id="IPR045114">
    <property type="entry name" value="Csn12-like"/>
</dbReference>
<proteinExistence type="inferred from homology"/>
<dbReference type="GeneID" id="136805550"/>
<reference evidence="4" key="1">
    <citation type="submission" date="2021-01" db="UniProtKB">
        <authorList>
            <consortium name="EnsemblMetazoa"/>
        </authorList>
    </citation>
    <scope>IDENTIFICATION</scope>
</reference>
<dbReference type="PROSITE" id="PS50250">
    <property type="entry name" value="PCI"/>
    <property type="match status" value="1"/>
</dbReference>
<dbReference type="Proteomes" id="UP000594262">
    <property type="component" value="Unplaced"/>
</dbReference>
<evidence type="ECO:0000313" key="5">
    <source>
        <dbReference type="Proteomes" id="UP000594262"/>
    </source>
</evidence>